<name>A0A699JY94_TANCI</name>
<evidence type="ECO:0000313" key="1">
    <source>
        <dbReference type="EMBL" id="GFA65615.1"/>
    </source>
</evidence>
<dbReference type="EMBL" id="BKCJ010463084">
    <property type="protein sequence ID" value="GFA65615.1"/>
    <property type="molecule type" value="Genomic_DNA"/>
</dbReference>
<proteinExistence type="predicted"/>
<reference evidence="1" key="1">
    <citation type="journal article" date="2019" name="Sci. Rep.">
        <title>Draft genome of Tanacetum cinerariifolium, the natural source of mosquito coil.</title>
        <authorList>
            <person name="Yamashiro T."/>
            <person name="Shiraishi A."/>
            <person name="Satake H."/>
            <person name="Nakayama K."/>
        </authorList>
    </citation>
    <scope>NUCLEOTIDE SEQUENCE</scope>
</reference>
<dbReference type="AlphaFoldDB" id="A0A699JY94"/>
<comment type="caution">
    <text evidence="1">The sequence shown here is derived from an EMBL/GenBank/DDBJ whole genome shotgun (WGS) entry which is preliminary data.</text>
</comment>
<accession>A0A699JY94</accession>
<sequence>MLTDQVDLVNPKGHQIIPDIRKPLPLGGSPGQVTIQSQYIFNKDQEYLVSGDKGRRSSLSVSKLKAAHYLDFRLEELVPSLWIESEREYDISGAYDISHWWFKRKNSTSLDTMPPLIAVKSDHTCKFSLSSVSRVILHHSQQAEPIIYKDINDQKKMMQETEVHKFSDGTLHRILEKLDHMVKDFRLSMYNPGMTTRIWFKDDKRRSKEFMEVIEHRLKL</sequence>
<protein>
    <submittedName>
        <fullName evidence="1">Uncharacterized protein</fullName>
    </submittedName>
</protein>
<organism evidence="1">
    <name type="scientific">Tanacetum cinerariifolium</name>
    <name type="common">Dalmatian daisy</name>
    <name type="synonym">Chrysanthemum cinerariifolium</name>
    <dbReference type="NCBI Taxonomy" id="118510"/>
    <lineage>
        <taxon>Eukaryota</taxon>
        <taxon>Viridiplantae</taxon>
        <taxon>Streptophyta</taxon>
        <taxon>Embryophyta</taxon>
        <taxon>Tracheophyta</taxon>
        <taxon>Spermatophyta</taxon>
        <taxon>Magnoliopsida</taxon>
        <taxon>eudicotyledons</taxon>
        <taxon>Gunneridae</taxon>
        <taxon>Pentapetalae</taxon>
        <taxon>asterids</taxon>
        <taxon>campanulids</taxon>
        <taxon>Asterales</taxon>
        <taxon>Asteraceae</taxon>
        <taxon>Asteroideae</taxon>
        <taxon>Anthemideae</taxon>
        <taxon>Anthemidinae</taxon>
        <taxon>Tanacetum</taxon>
    </lineage>
</organism>
<gene>
    <name evidence="1" type="ORF">Tci_637587</name>
</gene>